<evidence type="ECO:0000313" key="2">
    <source>
        <dbReference type="Proteomes" id="UP000218231"/>
    </source>
</evidence>
<gene>
    <name evidence="1" type="ORF">WR25_12934</name>
</gene>
<keyword evidence="2" id="KW-1185">Reference proteome</keyword>
<organism evidence="1 2">
    <name type="scientific">Diploscapter pachys</name>
    <dbReference type="NCBI Taxonomy" id="2018661"/>
    <lineage>
        <taxon>Eukaryota</taxon>
        <taxon>Metazoa</taxon>
        <taxon>Ecdysozoa</taxon>
        <taxon>Nematoda</taxon>
        <taxon>Chromadorea</taxon>
        <taxon>Rhabditida</taxon>
        <taxon>Rhabditina</taxon>
        <taxon>Rhabditomorpha</taxon>
        <taxon>Rhabditoidea</taxon>
        <taxon>Rhabditidae</taxon>
        <taxon>Diploscapter</taxon>
    </lineage>
</organism>
<protein>
    <submittedName>
        <fullName evidence="1">Uncharacterized protein</fullName>
    </submittedName>
</protein>
<dbReference type="Proteomes" id="UP000218231">
    <property type="component" value="Unassembled WGS sequence"/>
</dbReference>
<accession>A0A2A2LXI4</accession>
<reference evidence="1 2" key="1">
    <citation type="journal article" date="2017" name="Curr. Biol.">
        <title>Genome architecture and evolution of a unichromosomal asexual nematode.</title>
        <authorList>
            <person name="Fradin H."/>
            <person name="Zegar C."/>
            <person name="Gutwein M."/>
            <person name="Lucas J."/>
            <person name="Kovtun M."/>
            <person name="Corcoran D."/>
            <person name="Baugh L.R."/>
            <person name="Kiontke K."/>
            <person name="Gunsalus K."/>
            <person name="Fitch D.H."/>
            <person name="Piano F."/>
        </authorList>
    </citation>
    <scope>NUCLEOTIDE SEQUENCE [LARGE SCALE GENOMIC DNA]</scope>
    <source>
        <strain evidence="1">PF1309</strain>
    </source>
</reference>
<dbReference type="AlphaFoldDB" id="A0A2A2LXI4"/>
<sequence length="192" mass="21298">MKYSSLNPSTSLTVSNSGRVDELCPISRSAKSILPSPKMKQFGRAVPERNDILVERRKADRPTAMMLCMAWTLGLHLARPSLLSGMLNLIAMNMNLRRDGDAASDGELDCAVIGRVDEQGHERLGRGIHCCHTRETTACKQKVDIDNGVVLLETRAVFELATPHIVDRQIPARKRRHKAGLLSCKGNWSIQQ</sequence>
<proteinExistence type="predicted"/>
<comment type="caution">
    <text evidence="1">The sequence shown here is derived from an EMBL/GenBank/DDBJ whole genome shotgun (WGS) entry which is preliminary data.</text>
</comment>
<name>A0A2A2LXI4_9BILA</name>
<evidence type="ECO:0000313" key="1">
    <source>
        <dbReference type="EMBL" id="PAV90951.1"/>
    </source>
</evidence>
<dbReference type="EMBL" id="LIAE01006342">
    <property type="protein sequence ID" value="PAV90951.1"/>
    <property type="molecule type" value="Genomic_DNA"/>
</dbReference>